<dbReference type="InterPro" id="IPR027417">
    <property type="entry name" value="P-loop_NTPase"/>
</dbReference>
<dbReference type="GO" id="GO:0030089">
    <property type="term" value="C:phycobilisome"/>
    <property type="evidence" value="ECO:0007669"/>
    <property type="project" value="UniProtKB-KW"/>
</dbReference>
<dbReference type="InterPro" id="IPR011989">
    <property type="entry name" value="ARM-like"/>
</dbReference>
<dbReference type="InterPro" id="IPR016024">
    <property type="entry name" value="ARM-type_fold"/>
</dbReference>
<dbReference type="Proteomes" id="UP000183940">
    <property type="component" value="Unassembled WGS sequence"/>
</dbReference>
<dbReference type="SUPFAM" id="SSF48371">
    <property type="entry name" value="ARM repeat"/>
    <property type="match status" value="1"/>
</dbReference>
<dbReference type="GO" id="GO:0016491">
    <property type="term" value="F:oxidoreductase activity"/>
    <property type="evidence" value="ECO:0007669"/>
    <property type="project" value="TreeGrafter"/>
</dbReference>
<name>A0A1L9QT91_9CYAN</name>
<dbReference type="EMBL" id="MLAW01000012">
    <property type="protein sequence ID" value="OJJ25862.1"/>
    <property type="molecule type" value="Genomic_DNA"/>
</dbReference>
<keyword evidence="2" id="KW-0605">Phycobilisome</keyword>
<feature type="domain" description="NACHT C-terminal Cysteine and Histidine-containing" evidence="3">
    <location>
        <begin position="798"/>
        <end position="826"/>
    </location>
</feature>
<evidence type="ECO:0000259" key="3">
    <source>
        <dbReference type="Pfam" id="PF22730"/>
    </source>
</evidence>
<dbReference type="PANTHER" id="PTHR12697">
    <property type="entry name" value="PBS LYASE HEAT-LIKE PROTEIN"/>
    <property type="match status" value="1"/>
</dbReference>
<gene>
    <name evidence="4" type="ORF">BI308_08990</name>
</gene>
<comment type="caution">
    <text evidence="4">The sequence shown here is derived from an EMBL/GenBank/DDBJ whole genome shotgun (WGS) entry which is preliminary data.</text>
</comment>
<dbReference type="Gene3D" id="3.40.50.300">
    <property type="entry name" value="P-loop containing nucleotide triphosphate hydrolases"/>
    <property type="match status" value="1"/>
</dbReference>
<keyword evidence="5" id="KW-1185">Reference proteome</keyword>
<dbReference type="InterPro" id="IPR054570">
    <property type="entry name" value="NCC-H_dom"/>
</dbReference>
<dbReference type="AlphaFoldDB" id="A0A1L9QT91"/>
<dbReference type="InterPro" id="IPR004155">
    <property type="entry name" value="PBS_lyase_HEAT"/>
</dbReference>
<dbReference type="PANTHER" id="PTHR12697:SF5">
    <property type="entry name" value="DEOXYHYPUSINE HYDROXYLASE"/>
    <property type="match status" value="1"/>
</dbReference>
<protein>
    <recommendedName>
        <fullName evidence="3">NACHT C-terminal Cysteine and Histidine-containing domain-containing protein</fullName>
    </recommendedName>
</protein>
<dbReference type="SMART" id="SM00567">
    <property type="entry name" value="EZ_HEAT"/>
    <property type="match status" value="9"/>
</dbReference>
<accession>A0A1L9QT91</accession>
<dbReference type="Pfam" id="PF22730">
    <property type="entry name" value="NCC-H"/>
    <property type="match status" value="1"/>
</dbReference>
<dbReference type="STRING" id="1925591.BI308_08990"/>
<dbReference type="Gene3D" id="1.25.10.10">
    <property type="entry name" value="Leucine-rich Repeat Variant"/>
    <property type="match status" value="3"/>
</dbReference>
<evidence type="ECO:0000256" key="1">
    <source>
        <dbReference type="ARBA" id="ARBA00022549"/>
    </source>
</evidence>
<dbReference type="Pfam" id="PF13646">
    <property type="entry name" value="HEAT_2"/>
    <property type="match status" value="3"/>
</dbReference>
<sequence length="841" mass="95367">MGLPIWISFKELTQPTLDHQIEEIWLKQTGESLTVEALRQHEGQIWVLLDGWDEITSTVDTSHVSQLLGGWVGQTRVVVTCRVNVGEADKNAFSGFDVFRNLELDSEQVNQYIGNWFAQIGYATRGEQLQEELQRSDNSRLLELIRNPLRLWMLCHIWQPEQGLPETQAELYAQFVEWVYSWKADEESLEQRQEIDRALAALALAAMEQSDDSSRFQLRESWILEVLPSRSLLESIKQLGWLNCLQRGTDTIYGFYHATFQEYFAALGVEDGDYFLPQYLVPGKEYRIFTPQWKQVILLWLGRGDVEEEKKEAFIGQLVHFEDGCGEWNFEQADRGFYSYRAYFLAAAGISEFKGCSRADEIVRQLVKWGFGDFNDEQEKWRTFLQPIQEGARNTLPETDRKRAIETLSYLLNHCQCPEGTCRRAAESLGHIDAGNSQAIAAVIQLLERTKDEDARRQLVGNLGQIGQGNAQAIAALVQLLEQTEDKSTYRRAAYRLGKIDPGNAQAIAALVQLLEQIEDEFSRCSVAYRLGKIDPRNQQAIATLVQVLTDTEDDNLDEYLCQIAACSLGQIDPGNQQAIAALVRLLEQTDDEHICLLAAEGLGQIDPGNQEAIAALVRLIKQAEDEDMLKWAAYTLWEIAPANQERIAALVQVLEQTKDINIRWEAVDSLSLERGNPQAIAALVQVLEQNEDETLHWTAVDSLGQIGQGNPQEIAALVKVLEQTEDELTRWWAAKSLGKIDPGNQQAISVLVQLLVQTDTRYWMAESLGEIITTEEQQKSVVSALQPHLNPETYENNFRLFYNSYKVLWKIAQTLSYPDFYETWHGSLSENLLPGTSAPD</sequence>
<evidence type="ECO:0000313" key="5">
    <source>
        <dbReference type="Proteomes" id="UP000183940"/>
    </source>
</evidence>
<evidence type="ECO:0000256" key="2">
    <source>
        <dbReference type="ARBA" id="ARBA00022738"/>
    </source>
</evidence>
<evidence type="ECO:0000313" key="4">
    <source>
        <dbReference type="EMBL" id="OJJ25862.1"/>
    </source>
</evidence>
<keyword evidence="1" id="KW-0042">Antenna complex</keyword>
<proteinExistence type="predicted"/>
<reference evidence="4" key="1">
    <citation type="submission" date="2016-10" db="EMBL/GenBank/DDBJ databases">
        <title>CRISPR-Cas defence system in Roseofilum reptotaenium: evidence of a bacteriophage-cyanobacterium arms race in the coral black band disease.</title>
        <authorList>
            <person name="Buerger P."/>
            <person name="Wood-Charlson E.M."/>
            <person name="Weynberg K.D."/>
            <person name="Willis B."/>
            <person name="Van Oppen M.J."/>
        </authorList>
    </citation>
    <scope>NUCLEOTIDE SEQUENCE [LARGE SCALE GENOMIC DNA]</scope>
    <source>
        <strain evidence="4">AO1-A</strain>
    </source>
</reference>
<organism evidence="4 5">
    <name type="scientific">Roseofilum reptotaenium AO1-A</name>
    <dbReference type="NCBI Taxonomy" id="1925591"/>
    <lineage>
        <taxon>Bacteria</taxon>
        <taxon>Bacillati</taxon>
        <taxon>Cyanobacteriota</taxon>
        <taxon>Cyanophyceae</taxon>
        <taxon>Desertifilales</taxon>
        <taxon>Desertifilaceae</taxon>
        <taxon>Roseofilum</taxon>
    </lineage>
</organism>